<gene>
    <name evidence="2" type="ORF">GCM10011579_045160</name>
</gene>
<feature type="region of interest" description="Disordered" evidence="1">
    <location>
        <begin position="69"/>
        <end position="91"/>
    </location>
</feature>
<dbReference type="Proteomes" id="UP000600365">
    <property type="component" value="Unassembled WGS sequence"/>
</dbReference>
<feature type="compositionally biased region" description="Basic and acidic residues" evidence="1">
    <location>
        <begin position="18"/>
        <end position="37"/>
    </location>
</feature>
<reference evidence="2 3" key="1">
    <citation type="journal article" date="2014" name="Int. J. Syst. Evol. Microbiol.">
        <title>Complete genome sequence of Corynebacterium casei LMG S-19264T (=DSM 44701T), isolated from a smear-ripened cheese.</title>
        <authorList>
            <consortium name="US DOE Joint Genome Institute (JGI-PGF)"/>
            <person name="Walter F."/>
            <person name="Albersmeier A."/>
            <person name="Kalinowski J."/>
            <person name="Ruckert C."/>
        </authorList>
    </citation>
    <scope>NUCLEOTIDE SEQUENCE [LARGE SCALE GENOMIC DNA]</scope>
    <source>
        <strain evidence="2 3">CGMCC 4.7111</strain>
    </source>
</reference>
<proteinExistence type="predicted"/>
<dbReference type="EMBL" id="BMMM01000008">
    <property type="protein sequence ID" value="GGN70213.1"/>
    <property type="molecule type" value="Genomic_DNA"/>
</dbReference>
<protein>
    <submittedName>
        <fullName evidence="2">Uncharacterized protein</fullName>
    </submittedName>
</protein>
<comment type="caution">
    <text evidence="2">The sequence shown here is derived from an EMBL/GenBank/DDBJ whole genome shotgun (WGS) entry which is preliminary data.</text>
</comment>
<feature type="compositionally biased region" description="Polar residues" evidence="1">
    <location>
        <begin position="82"/>
        <end position="91"/>
    </location>
</feature>
<organism evidence="2 3">
    <name type="scientific">Streptomyces albiflavescens</name>
    <dbReference type="NCBI Taxonomy" id="1623582"/>
    <lineage>
        <taxon>Bacteria</taxon>
        <taxon>Bacillati</taxon>
        <taxon>Actinomycetota</taxon>
        <taxon>Actinomycetes</taxon>
        <taxon>Kitasatosporales</taxon>
        <taxon>Streptomycetaceae</taxon>
        <taxon>Streptomyces</taxon>
    </lineage>
</organism>
<sequence length="91" mass="9497">MLAASSALPVAIGQARGAADRLTRHRIEDAEGRERPSRTGSTVTHSIRPATLRQGCRAAPGELRVAAAANSGPMGRLLPNPAQEQSASESR</sequence>
<keyword evidence="3" id="KW-1185">Reference proteome</keyword>
<name>A0A917Y6G0_9ACTN</name>
<dbReference type="AlphaFoldDB" id="A0A917Y6G0"/>
<feature type="region of interest" description="Disordered" evidence="1">
    <location>
        <begin position="1"/>
        <end position="49"/>
    </location>
</feature>
<evidence type="ECO:0000313" key="2">
    <source>
        <dbReference type="EMBL" id="GGN70213.1"/>
    </source>
</evidence>
<accession>A0A917Y6G0</accession>
<evidence type="ECO:0000256" key="1">
    <source>
        <dbReference type="SAM" id="MobiDB-lite"/>
    </source>
</evidence>
<evidence type="ECO:0000313" key="3">
    <source>
        <dbReference type="Proteomes" id="UP000600365"/>
    </source>
</evidence>